<gene>
    <name evidence="3" type="ORF">San01_64580</name>
</gene>
<dbReference type="OrthoDB" id="9814140at2"/>
<evidence type="ECO:0000256" key="1">
    <source>
        <dbReference type="ARBA" id="ARBA00022801"/>
    </source>
</evidence>
<dbReference type="CDD" id="cd00431">
    <property type="entry name" value="cysteine_hydrolases"/>
    <property type="match status" value="1"/>
</dbReference>
<dbReference type="PANTHER" id="PTHR43540:SF6">
    <property type="entry name" value="ISOCHORISMATASE-LIKE DOMAIN-CONTAINING PROTEIN"/>
    <property type="match status" value="1"/>
</dbReference>
<dbReference type="EMBL" id="BLAG01000023">
    <property type="protein sequence ID" value="GES33970.1"/>
    <property type="molecule type" value="Genomic_DNA"/>
</dbReference>
<dbReference type="GO" id="GO:0016787">
    <property type="term" value="F:hydrolase activity"/>
    <property type="evidence" value="ECO:0007669"/>
    <property type="project" value="UniProtKB-KW"/>
</dbReference>
<dbReference type="GeneID" id="96755882"/>
<evidence type="ECO:0000259" key="2">
    <source>
        <dbReference type="Pfam" id="PF00857"/>
    </source>
</evidence>
<name>A0A5J4LQX8_9ACTN</name>
<evidence type="ECO:0000313" key="3">
    <source>
        <dbReference type="EMBL" id="GES33970.1"/>
    </source>
</evidence>
<dbReference type="Gene3D" id="3.40.50.850">
    <property type="entry name" value="Isochorismatase-like"/>
    <property type="match status" value="1"/>
</dbReference>
<organism evidence="3 4">
    <name type="scientific">Streptomyces angustmyceticus</name>
    <dbReference type="NCBI Taxonomy" id="285578"/>
    <lineage>
        <taxon>Bacteria</taxon>
        <taxon>Bacillati</taxon>
        <taxon>Actinomycetota</taxon>
        <taxon>Actinomycetes</taxon>
        <taxon>Kitasatosporales</taxon>
        <taxon>Streptomycetaceae</taxon>
        <taxon>Streptomyces</taxon>
    </lineage>
</organism>
<dbReference type="Pfam" id="PF00857">
    <property type="entry name" value="Isochorismatase"/>
    <property type="match status" value="1"/>
</dbReference>
<accession>A0A5J4LQX8</accession>
<dbReference type="InterPro" id="IPR036380">
    <property type="entry name" value="Isochorismatase-like_sf"/>
</dbReference>
<protein>
    <submittedName>
        <fullName evidence="3">Hydrolase</fullName>
    </submittedName>
</protein>
<dbReference type="PANTHER" id="PTHR43540">
    <property type="entry name" value="PEROXYUREIDOACRYLATE/UREIDOACRYLATE AMIDOHYDROLASE-RELATED"/>
    <property type="match status" value="1"/>
</dbReference>
<dbReference type="Proteomes" id="UP000325598">
    <property type="component" value="Unassembled WGS sequence"/>
</dbReference>
<dbReference type="RefSeq" id="WP_086715974.1">
    <property type="nucleotide sequence ID" value="NZ_BLAG01000023.1"/>
</dbReference>
<feature type="domain" description="Isochorismatase-like" evidence="2">
    <location>
        <begin position="4"/>
        <end position="167"/>
    </location>
</feature>
<sequence length="182" mass="19963">MTEVLVVVDMQNGFITPETAPVVPTVVDLVERWEHTGRDVVFTRFLNPPGSPYERLMHWTGFRSAPENELIPGLADHAARSFAVVDKVRYSAFTEEMDQLVRRRGWTEFVICGIATEMCVLKTAVDAFERGFRPRIVTDASRTYAGDAAHEAGLALAARLVGAEQLTTVSALLGSAHSSATV</sequence>
<proteinExistence type="predicted"/>
<comment type="caution">
    <text evidence="3">The sequence shown here is derived from an EMBL/GenBank/DDBJ whole genome shotgun (WGS) entry which is preliminary data.</text>
</comment>
<dbReference type="AlphaFoldDB" id="A0A5J4LQX8"/>
<keyword evidence="4" id="KW-1185">Reference proteome</keyword>
<keyword evidence="1 3" id="KW-0378">Hydrolase</keyword>
<dbReference type="InterPro" id="IPR000868">
    <property type="entry name" value="Isochorismatase-like_dom"/>
</dbReference>
<dbReference type="InterPro" id="IPR050272">
    <property type="entry name" value="Isochorismatase-like_hydrls"/>
</dbReference>
<reference evidence="3 4" key="1">
    <citation type="submission" date="2019-10" db="EMBL/GenBank/DDBJ databases">
        <title>Whole genome shotgun sequence of Streptomyces angustmyceticus NBRC 3934.</title>
        <authorList>
            <person name="Hosoyama A."/>
            <person name="Ichikawa N."/>
            <person name="Kimura A."/>
            <person name="Kitahashi Y."/>
            <person name="Komaki H."/>
            <person name="Uohara A."/>
        </authorList>
    </citation>
    <scope>NUCLEOTIDE SEQUENCE [LARGE SCALE GENOMIC DNA]</scope>
    <source>
        <strain evidence="3 4">NBRC 3934</strain>
    </source>
</reference>
<dbReference type="SUPFAM" id="SSF52499">
    <property type="entry name" value="Isochorismatase-like hydrolases"/>
    <property type="match status" value="1"/>
</dbReference>
<evidence type="ECO:0000313" key="4">
    <source>
        <dbReference type="Proteomes" id="UP000325598"/>
    </source>
</evidence>